<comment type="caution">
    <text evidence="2">The sequence shown here is derived from an EMBL/GenBank/DDBJ whole genome shotgun (WGS) entry which is preliminary data.</text>
</comment>
<sequence length="98" mass="10774">MNATEGVYMEEGTDSDVTPLPTANEYHATSLEEQLPLGQPSPDHHENIDAVVHTLPAEGAVQPIWDFLVPITSAHPWHALREEFFGGNSDSFDDIFGD</sequence>
<dbReference type="AlphaFoldDB" id="A0A9W8MS53"/>
<keyword evidence="3" id="KW-1185">Reference proteome</keyword>
<gene>
    <name evidence="2" type="ORF">NLJ89_g10915</name>
</gene>
<accession>A0A9W8MS53</accession>
<feature type="region of interest" description="Disordered" evidence="1">
    <location>
        <begin position="1"/>
        <end position="23"/>
    </location>
</feature>
<name>A0A9W8MS53_9AGAR</name>
<evidence type="ECO:0000313" key="3">
    <source>
        <dbReference type="Proteomes" id="UP001148786"/>
    </source>
</evidence>
<proteinExistence type="predicted"/>
<evidence type="ECO:0000256" key="1">
    <source>
        <dbReference type="SAM" id="MobiDB-lite"/>
    </source>
</evidence>
<organism evidence="2 3">
    <name type="scientific">Agrocybe chaxingu</name>
    <dbReference type="NCBI Taxonomy" id="84603"/>
    <lineage>
        <taxon>Eukaryota</taxon>
        <taxon>Fungi</taxon>
        <taxon>Dikarya</taxon>
        <taxon>Basidiomycota</taxon>
        <taxon>Agaricomycotina</taxon>
        <taxon>Agaricomycetes</taxon>
        <taxon>Agaricomycetidae</taxon>
        <taxon>Agaricales</taxon>
        <taxon>Agaricineae</taxon>
        <taxon>Strophariaceae</taxon>
        <taxon>Agrocybe</taxon>
    </lineage>
</organism>
<dbReference type="Proteomes" id="UP001148786">
    <property type="component" value="Unassembled WGS sequence"/>
</dbReference>
<evidence type="ECO:0000313" key="2">
    <source>
        <dbReference type="EMBL" id="KAJ3493917.1"/>
    </source>
</evidence>
<dbReference type="EMBL" id="JANKHO010002202">
    <property type="protein sequence ID" value="KAJ3493917.1"/>
    <property type="molecule type" value="Genomic_DNA"/>
</dbReference>
<reference evidence="2" key="1">
    <citation type="submission" date="2022-07" db="EMBL/GenBank/DDBJ databases">
        <title>Genome Sequence of Agrocybe chaxingu.</title>
        <authorList>
            <person name="Buettner E."/>
        </authorList>
    </citation>
    <scope>NUCLEOTIDE SEQUENCE</scope>
    <source>
        <strain evidence="2">MP-N11</strain>
    </source>
</reference>
<protein>
    <submittedName>
        <fullName evidence="2">Uncharacterized protein</fullName>
    </submittedName>
</protein>